<dbReference type="EMBL" id="ASHM01109287">
    <property type="protein sequence ID" value="PNX69602.1"/>
    <property type="molecule type" value="Genomic_DNA"/>
</dbReference>
<reference evidence="1 2" key="1">
    <citation type="journal article" date="2014" name="Am. J. Bot.">
        <title>Genome assembly and annotation for red clover (Trifolium pratense; Fabaceae).</title>
        <authorList>
            <person name="Istvanek J."/>
            <person name="Jaros M."/>
            <person name="Krenek A."/>
            <person name="Repkova J."/>
        </authorList>
    </citation>
    <scope>NUCLEOTIDE SEQUENCE [LARGE SCALE GENOMIC DNA]</scope>
    <source>
        <strain evidence="2">cv. Tatra</strain>
        <tissue evidence="1">Young leaves</tissue>
    </source>
</reference>
<comment type="caution">
    <text evidence="1">The sequence shown here is derived from an EMBL/GenBank/DDBJ whole genome shotgun (WGS) entry which is preliminary data.</text>
</comment>
<proteinExistence type="predicted"/>
<dbReference type="Proteomes" id="UP000236291">
    <property type="component" value="Unassembled WGS sequence"/>
</dbReference>
<name>A0A2K3KTI5_TRIPR</name>
<gene>
    <name evidence="1" type="ORF">L195_g056809</name>
</gene>
<evidence type="ECO:0000313" key="2">
    <source>
        <dbReference type="Proteomes" id="UP000236291"/>
    </source>
</evidence>
<evidence type="ECO:0000313" key="1">
    <source>
        <dbReference type="EMBL" id="PNX69602.1"/>
    </source>
</evidence>
<feature type="non-terminal residue" evidence="1">
    <location>
        <position position="41"/>
    </location>
</feature>
<protein>
    <submittedName>
        <fullName evidence="1">Uncharacterized protein</fullName>
    </submittedName>
</protein>
<organism evidence="1 2">
    <name type="scientific">Trifolium pratense</name>
    <name type="common">Red clover</name>
    <dbReference type="NCBI Taxonomy" id="57577"/>
    <lineage>
        <taxon>Eukaryota</taxon>
        <taxon>Viridiplantae</taxon>
        <taxon>Streptophyta</taxon>
        <taxon>Embryophyta</taxon>
        <taxon>Tracheophyta</taxon>
        <taxon>Spermatophyta</taxon>
        <taxon>Magnoliopsida</taxon>
        <taxon>eudicotyledons</taxon>
        <taxon>Gunneridae</taxon>
        <taxon>Pentapetalae</taxon>
        <taxon>rosids</taxon>
        <taxon>fabids</taxon>
        <taxon>Fabales</taxon>
        <taxon>Fabaceae</taxon>
        <taxon>Papilionoideae</taxon>
        <taxon>50 kb inversion clade</taxon>
        <taxon>NPAAA clade</taxon>
        <taxon>Hologalegina</taxon>
        <taxon>IRL clade</taxon>
        <taxon>Trifolieae</taxon>
        <taxon>Trifolium</taxon>
    </lineage>
</organism>
<accession>A0A2K3KTI5</accession>
<dbReference type="AlphaFoldDB" id="A0A2K3KTI5"/>
<reference evidence="1 2" key="2">
    <citation type="journal article" date="2017" name="Front. Plant Sci.">
        <title>Gene Classification and Mining of Molecular Markers Useful in Red Clover (Trifolium pratense) Breeding.</title>
        <authorList>
            <person name="Istvanek J."/>
            <person name="Dluhosova J."/>
            <person name="Dluhos P."/>
            <person name="Patkova L."/>
            <person name="Nedelnik J."/>
            <person name="Repkova J."/>
        </authorList>
    </citation>
    <scope>NUCLEOTIDE SEQUENCE [LARGE SCALE GENOMIC DNA]</scope>
    <source>
        <strain evidence="2">cv. Tatra</strain>
        <tissue evidence="1">Young leaves</tissue>
    </source>
</reference>
<sequence length="41" mass="4661">MLFCSRIALYGMDLDAPFSLIGGNAKPSLDEEFLQFAYIFR</sequence>